<dbReference type="InterPro" id="IPR022571">
    <property type="entry name" value="Mg_chelatase_H_N"/>
</dbReference>
<feature type="region of interest" description="Disordered" evidence="1">
    <location>
        <begin position="281"/>
        <end position="307"/>
    </location>
</feature>
<accession>A0ABP0NI55</accession>
<dbReference type="Pfam" id="PF11965">
    <property type="entry name" value="DUF3479"/>
    <property type="match status" value="1"/>
</dbReference>
<dbReference type="InterPro" id="IPR037215">
    <property type="entry name" value="GUN4-like_sf"/>
</dbReference>
<reference evidence="4 5" key="1">
    <citation type="submission" date="2024-02" db="EMBL/GenBank/DDBJ databases">
        <authorList>
            <person name="Chen Y."/>
            <person name="Shah S."/>
            <person name="Dougan E. K."/>
            <person name="Thang M."/>
            <person name="Chan C."/>
        </authorList>
    </citation>
    <scope>NUCLEOTIDE SEQUENCE [LARGE SCALE GENOMIC DNA]</scope>
</reference>
<evidence type="ECO:0008006" key="6">
    <source>
        <dbReference type="Google" id="ProtNLM"/>
    </source>
</evidence>
<proteinExistence type="predicted"/>
<dbReference type="PANTHER" id="PTHR34800">
    <property type="entry name" value="TETRAPYRROLE-BINDING PROTEIN, CHLOROPLASTIC"/>
    <property type="match status" value="1"/>
</dbReference>
<evidence type="ECO:0000256" key="1">
    <source>
        <dbReference type="SAM" id="MobiDB-lite"/>
    </source>
</evidence>
<organism evidence="4 5">
    <name type="scientific">Durusdinium trenchii</name>
    <dbReference type="NCBI Taxonomy" id="1381693"/>
    <lineage>
        <taxon>Eukaryota</taxon>
        <taxon>Sar</taxon>
        <taxon>Alveolata</taxon>
        <taxon>Dinophyceae</taxon>
        <taxon>Suessiales</taxon>
        <taxon>Symbiodiniaceae</taxon>
        <taxon>Durusdinium</taxon>
    </lineage>
</organism>
<dbReference type="Gene3D" id="1.10.10.1770">
    <property type="entry name" value="Gun4-like"/>
    <property type="match status" value="1"/>
</dbReference>
<dbReference type="InterPro" id="IPR008629">
    <property type="entry name" value="GUN4-like"/>
</dbReference>
<sequence>MELPLTRCISPSSQAPSRPSRPRAARAAPPRGGDTERRWAAAVLAACFQPTTSRTRRHRTRVRRFRAVGAVDEVETKIRARRRPPAAVMSKRTTLTGAPSLLSLEQCLAEHRFEEADQITRDLLLIFGGPEPLQRGYLKPEEVAQISEEELRRVDELWSLHSAGRFGYAAQRRRLEEAGHDFSEFMQRVGWLRSEQGHEEQLLRFWPRRDFEYSLEAPEGHLPLTNLIRGRDLLVSLLQHPAFSSNGARQGVAPPPPRKSVNEANEEEVRSWWAKLIGAADEEEEETPHEDTSTAAERSFAESFEERQGDTRFRITMITGFESFNARLYRNAAREAILPGLSVCVFTDQDIVERREVVQQVLRETDVFFCSLIFDFDQAEWLREQCQDIKVRMIFESAVELMSCTQVGSFQMGGGGGGMPPQIRSMISALTGQREEDRIAGYTKFLKAGPKLLQMLPQQLGIGEITEKLVPF</sequence>
<evidence type="ECO:0000259" key="3">
    <source>
        <dbReference type="Pfam" id="PF11965"/>
    </source>
</evidence>
<evidence type="ECO:0000313" key="4">
    <source>
        <dbReference type="EMBL" id="CAK9063460.1"/>
    </source>
</evidence>
<protein>
    <recommendedName>
        <fullName evidence="6">Magnesium chelatase</fullName>
    </recommendedName>
</protein>
<comment type="caution">
    <text evidence="4">The sequence shown here is derived from an EMBL/GenBank/DDBJ whole genome shotgun (WGS) entry which is preliminary data.</text>
</comment>
<dbReference type="SUPFAM" id="SSF140869">
    <property type="entry name" value="GUN4-like"/>
    <property type="match status" value="1"/>
</dbReference>
<gene>
    <name evidence="4" type="ORF">CCMP2556_LOCUS31192</name>
</gene>
<dbReference type="EMBL" id="CAXAMN010021795">
    <property type="protein sequence ID" value="CAK9063460.1"/>
    <property type="molecule type" value="Genomic_DNA"/>
</dbReference>
<keyword evidence="5" id="KW-1185">Reference proteome</keyword>
<dbReference type="Pfam" id="PF05419">
    <property type="entry name" value="GUN4"/>
    <property type="match status" value="1"/>
</dbReference>
<dbReference type="Proteomes" id="UP001642484">
    <property type="component" value="Unassembled WGS sequence"/>
</dbReference>
<evidence type="ECO:0000313" key="5">
    <source>
        <dbReference type="Proteomes" id="UP001642484"/>
    </source>
</evidence>
<name>A0ABP0NI55_9DINO</name>
<feature type="compositionally biased region" description="Low complexity" evidence="1">
    <location>
        <begin position="293"/>
        <end position="302"/>
    </location>
</feature>
<dbReference type="Gene3D" id="1.25.40.620">
    <property type="match status" value="1"/>
</dbReference>
<dbReference type="PANTHER" id="PTHR34800:SF1">
    <property type="entry name" value="TETRAPYRROLE-BINDING PROTEIN, CHLOROPLASTIC"/>
    <property type="match status" value="1"/>
</dbReference>
<feature type="region of interest" description="Disordered" evidence="1">
    <location>
        <begin position="245"/>
        <end position="266"/>
    </location>
</feature>
<feature type="domain" description="Magnesium chelatase subunit H N-terminal" evidence="3">
    <location>
        <begin position="314"/>
        <end position="459"/>
    </location>
</feature>
<evidence type="ECO:0000259" key="2">
    <source>
        <dbReference type="Pfam" id="PF05419"/>
    </source>
</evidence>
<feature type="domain" description="GUN4-like" evidence="2">
    <location>
        <begin position="103"/>
        <end position="241"/>
    </location>
</feature>
<feature type="region of interest" description="Disordered" evidence="1">
    <location>
        <begin position="1"/>
        <end position="35"/>
    </location>
</feature>